<evidence type="ECO:0000313" key="5">
    <source>
        <dbReference type="EMBL" id="KAH7130262.1"/>
    </source>
</evidence>
<organism evidence="5 6">
    <name type="scientific">Dendryphion nanum</name>
    <dbReference type="NCBI Taxonomy" id="256645"/>
    <lineage>
        <taxon>Eukaryota</taxon>
        <taxon>Fungi</taxon>
        <taxon>Dikarya</taxon>
        <taxon>Ascomycota</taxon>
        <taxon>Pezizomycotina</taxon>
        <taxon>Dothideomycetes</taxon>
        <taxon>Pleosporomycetidae</taxon>
        <taxon>Pleosporales</taxon>
        <taxon>Torulaceae</taxon>
        <taxon>Dendryphion</taxon>
    </lineage>
</organism>
<sequence>MPADLLLVSPPFLSGSLPSLALLHYPVVVKPDQFWGGIDGFWSTFMIRVGTPTQFHRVVVSTASQQTWTVYELGCKSNLTITNKLDGACNDDRGYTYNDTRSTSWKRRGYYRLWLESSLDMGGNGLYGYDNVGLGGVGEEGPTIKNCTVGTLISSDFWLGHLGVNPKPTNFTAFSEPSPSFMTYAFEQKMIPSVSFGYTAGVRYREEGTFLGSLTLGGYDASRFIPNELSFGFSPDNERDLVVGVVGITANGATKKNLNLMGAREQFTMFIDSTIAEIWLPSDICDLVAKAFNLKYNNATQLYLVDDLLHDTLLAENASITFSLGQRAVTNKTVDITLPYAAFDLTAKPPFRGLNTSSRYFPIRRGNQEKQFVFGRTFLQEAYLIVDWERQNFSVSQLTWQYGAPQNITAIYSNEYAHLLPKPVVLKKPLGTGAIIGIAIGGGFSLAMVVCGIIWCICRKRRQKRKAKRNAQYATQGDGTGKDATTEKFQQVGDTPASPTTKEEETTNVIPKAELPADSVRDGKEESLPSPTVEVENNERQIFEMPGDFPVRQEAGGRQLTEKESMVVRERIYNGVDPNETPAVSPLTEEPPSRRPPLLASDVTMFNRSMPSMTNVSPTTPRTPRDGAFLEAGDTFFQPPVPRGGRGVADDTLLSPISPLEGSTDTSRRRFSYES</sequence>
<dbReference type="GO" id="GO:0006508">
    <property type="term" value="P:proteolysis"/>
    <property type="evidence" value="ECO:0007669"/>
    <property type="project" value="InterPro"/>
</dbReference>
<feature type="transmembrane region" description="Helical" evidence="3">
    <location>
        <begin position="434"/>
        <end position="458"/>
    </location>
</feature>
<evidence type="ECO:0000256" key="1">
    <source>
        <dbReference type="ARBA" id="ARBA00007447"/>
    </source>
</evidence>
<dbReference type="EMBL" id="JAGMWT010000004">
    <property type="protein sequence ID" value="KAH7130262.1"/>
    <property type="molecule type" value="Genomic_DNA"/>
</dbReference>
<feature type="region of interest" description="Disordered" evidence="2">
    <location>
        <begin position="609"/>
        <end position="675"/>
    </location>
</feature>
<gene>
    <name evidence="5" type="ORF">B0J11DRAFT_548656</name>
</gene>
<dbReference type="InterPro" id="IPR021109">
    <property type="entry name" value="Peptidase_aspartic_dom_sf"/>
</dbReference>
<comment type="similarity">
    <text evidence="1">Belongs to the peptidase A1 family.</text>
</comment>
<evidence type="ECO:0000256" key="2">
    <source>
        <dbReference type="SAM" id="MobiDB-lite"/>
    </source>
</evidence>
<feature type="region of interest" description="Disordered" evidence="2">
    <location>
        <begin position="467"/>
        <end position="507"/>
    </location>
</feature>
<dbReference type="Proteomes" id="UP000700596">
    <property type="component" value="Unassembled WGS sequence"/>
</dbReference>
<dbReference type="PANTHER" id="PTHR47966:SF51">
    <property type="entry name" value="BETA-SITE APP-CLEAVING ENZYME, ISOFORM A-RELATED"/>
    <property type="match status" value="1"/>
</dbReference>
<feature type="region of interest" description="Disordered" evidence="2">
    <location>
        <begin position="576"/>
        <end position="596"/>
    </location>
</feature>
<keyword evidence="3" id="KW-0472">Membrane</keyword>
<dbReference type="InterPro" id="IPR033121">
    <property type="entry name" value="PEPTIDASE_A1"/>
</dbReference>
<feature type="compositionally biased region" description="Basic and acidic residues" evidence="2">
    <location>
        <begin position="666"/>
        <end position="675"/>
    </location>
</feature>
<dbReference type="PRINTS" id="PR00792">
    <property type="entry name" value="PEPSIN"/>
</dbReference>
<dbReference type="OrthoDB" id="4074350at2759"/>
<accession>A0A9P9IRA2</accession>
<feature type="compositionally biased region" description="Polar residues" evidence="2">
    <location>
        <begin position="487"/>
        <end position="500"/>
    </location>
</feature>
<proteinExistence type="inferred from homology"/>
<dbReference type="PANTHER" id="PTHR47966">
    <property type="entry name" value="BETA-SITE APP-CLEAVING ENZYME, ISOFORM A-RELATED"/>
    <property type="match status" value="1"/>
</dbReference>
<dbReference type="Gene3D" id="2.40.70.10">
    <property type="entry name" value="Acid Proteases"/>
    <property type="match status" value="2"/>
</dbReference>
<evidence type="ECO:0000256" key="3">
    <source>
        <dbReference type="SAM" id="Phobius"/>
    </source>
</evidence>
<dbReference type="InterPro" id="IPR001461">
    <property type="entry name" value="Aspartic_peptidase_A1"/>
</dbReference>
<dbReference type="AlphaFoldDB" id="A0A9P9IRA2"/>
<comment type="caution">
    <text evidence="5">The sequence shown here is derived from an EMBL/GenBank/DDBJ whole genome shotgun (WGS) entry which is preliminary data.</text>
</comment>
<keyword evidence="3" id="KW-0812">Transmembrane</keyword>
<dbReference type="GO" id="GO:0000324">
    <property type="term" value="C:fungal-type vacuole"/>
    <property type="evidence" value="ECO:0007669"/>
    <property type="project" value="TreeGrafter"/>
</dbReference>
<feature type="domain" description="Peptidase A1" evidence="4">
    <location>
        <begin position="43"/>
        <end position="396"/>
    </location>
</feature>
<feature type="compositionally biased region" description="Polar residues" evidence="2">
    <location>
        <begin position="609"/>
        <end position="622"/>
    </location>
</feature>
<evidence type="ECO:0000313" key="6">
    <source>
        <dbReference type="Proteomes" id="UP000700596"/>
    </source>
</evidence>
<evidence type="ECO:0000259" key="4">
    <source>
        <dbReference type="PROSITE" id="PS51767"/>
    </source>
</evidence>
<protein>
    <submittedName>
        <fullName evidence="5">Aspartic peptidase domain-containing protein</fullName>
    </submittedName>
</protein>
<keyword evidence="6" id="KW-1185">Reference proteome</keyword>
<reference evidence="5" key="1">
    <citation type="journal article" date="2021" name="Nat. Commun.">
        <title>Genetic determinants of endophytism in the Arabidopsis root mycobiome.</title>
        <authorList>
            <person name="Mesny F."/>
            <person name="Miyauchi S."/>
            <person name="Thiergart T."/>
            <person name="Pickel B."/>
            <person name="Atanasova L."/>
            <person name="Karlsson M."/>
            <person name="Huettel B."/>
            <person name="Barry K.W."/>
            <person name="Haridas S."/>
            <person name="Chen C."/>
            <person name="Bauer D."/>
            <person name="Andreopoulos W."/>
            <person name="Pangilinan J."/>
            <person name="LaButti K."/>
            <person name="Riley R."/>
            <person name="Lipzen A."/>
            <person name="Clum A."/>
            <person name="Drula E."/>
            <person name="Henrissat B."/>
            <person name="Kohler A."/>
            <person name="Grigoriev I.V."/>
            <person name="Martin F.M."/>
            <person name="Hacquard S."/>
        </authorList>
    </citation>
    <scope>NUCLEOTIDE SEQUENCE</scope>
    <source>
        <strain evidence="5">MPI-CAGE-CH-0243</strain>
    </source>
</reference>
<name>A0A9P9IRA2_9PLEO</name>
<dbReference type="SUPFAM" id="SSF50630">
    <property type="entry name" value="Acid proteases"/>
    <property type="match status" value="1"/>
</dbReference>
<dbReference type="PROSITE" id="PS51767">
    <property type="entry name" value="PEPTIDASE_A1"/>
    <property type="match status" value="1"/>
</dbReference>
<keyword evidence="3" id="KW-1133">Transmembrane helix</keyword>
<dbReference type="Pfam" id="PF00026">
    <property type="entry name" value="Asp"/>
    <property type="match status" value="1"/>
</dbReference>
<dbReference type="GO" id="GO:0004190">
    <property type="term" value="F:aspartic-type endopeptidase activity"/>
    <property type="evidence" value="ECO:0007669"/>
    <property type="project" value="InterPro"/>
</dbReference>